<feature type="domain" description="Histidine kinase" evidence="6">
    <location>
        <begin position="261"/>
        <end position="454"/>
    </location>
</feature>
<dbReference type="CDD" id="cd16917">
    <property type="entry name" value="HATPase_UhpB-NarQ-NarX-like"/>
    <property type="match status" value="1"/>
</dbReference>
<dbReference type="Pfam" id="PF05227">
    <property type="entry name" value="CHASE3"/>
    <property type="match status" value="1"/>
</dbReference>
<comment type="caution">
    <text evidence="7">The sequence shown here is derived from an EMBL/GenBank/DDBJ whole genome shotgun (WGS) entry which is preliminary data.</text>
</comment>
<dbReference type="InterPro" id="IPR036890">
    <property type="entry name" value="HATPase_C_sf"/>
</dbReference>
<feature type="compositionally biased region" description="Polar residues" evidence="4">
    <location>
        <begin position="444"/>
        <end position="454"/>
    </location>
</feature>
<evidence type="ECO:0000313" key="8">
    <source>
        <dbReference type="Proteomes" id="UP001368500"/>
    </source>
</evidence>
<keyword evidence="5" id="KW-0812">Transmembrane</keyword>
<organism evidence="7 8">
    <name type="scientific">Pseudaquabacterium rugosum</name>
    <dbReference type="NCBI Taxonomy" id="2984194"/>
    <lineage>
        <taxon>Bacteria</taxon>
        <taxon>Pseudomonadati</taxon>
        <taxon>Pseudomonadota</taxon>
        <taxon>Betaproteobacteria</taxon>
        <taxon>Burkholderiales</taxon>
        <taxon>Sphaerotilaceae</taxon>
        <taxon>Pseudaquabacterium</taxon>
    </lineage>
</organism>
<sequence>MLRRLDLLSDRFRRSALALPLSIGLAVAALGFSEWAFRSSSVRLEDTVEVGRARIETLQVLQLLSTLESSQRGYLLTGHRDYLLPYEAAVAALPVHERSLRDWLVAGDLEEALPQWQALVDCAAARVAETREVLRLHDSGEPARARELVMTGIGRDQMDAARQAADALLQSLNLHIRERLDGIQRTFVFGRAGVAALVLASLLALALFLRVARRYDLAREAQQQQLQQERDSLETQVVDRTAELTELARHLETTREDERARIARDLHDELGALLTAAKLDVARIRPGLQQQAPQLLPRLNHLIEQLNAGIALKRRIIEDLRPSTLENLGLQPALEICCSEAAARMALPVTLDFSPVRLGRGAELTVYRMVQESLNNIAKHAQARSVRVSVRADGEQAEVCIRDDGCGFDPSRLPRATHGLLGMRYRVAAERGTLHIDSRPGAGTTMTARLPQQTDAGAQDPAGPPDDGAAGGDGPVGAPPHA</sequence>
<evidence type="ECO:0000313" key="7">
    <source>
        <dbReference type="EMBL" id="MEK8026719.1"/>
    </source>
</evidence>
<dbReference type="PROSITE" id="PS50109">
    <property type="entry name" value="HIS_KIN"/>
    <property type="match status" value="1"/>
</dbReference>
<keyword evidence="1" id="KW-0808">Transferase</keyword>
<evidence type="ECO:0000256" key="1">
    <source>
        <dbReference type="ARBA" id="ARBA00022679"/>
    </source>
</evidence>
<keyword evidence="5" id="KW-1133">Transmembrane helix</keyword>
<dbReference type="InterPro" id="IPR007891">
    <property type="entry name" value="CHASE3"/>
</dbReference>
<dbReference type="RefSeq" id="WP_341374501.1">
    <property type="nucleotide sequence ID" value="NZ_JBBUTF010000009.1"/>
</dbReference>
<dbReference type="InterPro" id="IPR050482">
    <property type="entry name" value="Sensor_HK_TwoCompSys"/>
</dbReference>
<dbReference type="SUPFAM" id="SSF55874">
    <property type="entry name" value="ATPase domain of HSP90 chaperone/DNA topoisomerase II/histidine kinase"/>
    <property type="match status" value="1"/>
</dbReference>
<evidence type="ECO:0000256" key="5">
    <source>
        <dbReference type="SAM" id="Phobius"/>
    </source>
</evidence>
<feature type="compositionally biased region" description="Low complexity" evidence="4">
    <location>
        <begin position="455"/>
        <end position="468"/>
    </location>
</feature>
<keyword evidence="3" id="KW-0902">Two-component regulatory system</keyword>
<evidence type="ECO:0000256" key="3">
    <source>
        <dbReference type="ARBA" id="ARBA00023012"/>
    </source>
</evidence>
<evidence type="ECO:0000256" key="2">
    <source>
        <dbReference type="ARBA" id="ARBA00022777"/>
    </source>
</evidence>
<evidence type="ECO:0000259" key="6">
    <source>
        <dbReference type="PROSITE" id="PS50109"/>
    </source>
</evidence>
<dbReference type="InterPro" id="IPR003594">
    <property type="entry name" value="HATPase_dom"/>
</dbReference>
<dbReference type="InterPro" id="IPR005467">
    <property type="entry name" value="His_kinase_dom"/>
</dbReference>
<keyword evidence="2" id="KW-0418">Kinase</keyword>
<dbReference type="InterPro" id="IPR011712">
    <property type="entry name" value="Sig_transdc_His_kin_sub3_dim/P"/>
</dbReference>
<proteinExistence type="predicted"/>
<dbReference type="Gene3D" id="3.30.565.10">
    <property type="entry name" value="Histidine kinase-like ATPase, C-terminal domain"/>
    <property type="match status" value="1"/>
</dbReference>
<dbReference type="PANTHER" id="PTHR24421">
    <property type="entry name" value="NITRATE/NITRITE SENSOR PROTEIN NARX-RELATED"/>
    <property type="match status" value="1"/>
</dbReference>
<dbReference type="Proteomes" id="UP001368500">
    <property type="component" value="Unassembled WGS sequence"/>
</dbReference>
<feature type="transmembrane region" description="Helical" evidence="5">
    <location>
        <begin position="188"/>
        <end position="209"/>
    </location>
</feature>
<feature type="region of interest" description="Disordered" evidence="4">
    <location>
        <begin position="436"/>
        <end position="482"/>
    </location>
</feature>
<dbReference type="CDD" id="cd19410">
    <property type="entry name" value="HK9-like_sensor"/>
    <property type="match status" value="1"/>
</dbReference>
<dbReference type="Pfam" id="PF02518">
    <property type="entry name" value="HATPase_c"/>
    <property type="match status" value="1"/>
</dbReference>
<accession>A0ABU9BAD1</accession>
<keyword evidence="5" id="KW-0472">Membrane</keyword>
<protein>
    <submittedName>
        <fullName evidence="7">CHASE3 domain-containing protein</fullName>
    </submittedName>
</protein>
<evidence type="ECO:0000256" key="4">
    <source>
        <dbReference type="SAM" id="MobiDB-lite"/>
    </source>
</evidence>
<dbReference type="Pfam" id="PF07730">
    <property type="entry name" value="HisKA_3"/>
    <property type="match status" value="1"/>
</dbReference>
<keyword evidence="8" id="KW-1185">Reference proteome</keyword>
<reference evidence="7 8" key="1">
    <citation type="submission" date="2024-04" db="EMBL/GenBank/DDBJ databases">
        <title>Novel species of the genus Ideonella isolated from streams.</title>
        <authorList>
            <person name="Lu H."/>
        </authorList>
    </citation>
    <scope>NUCLEOTIDE SEQUENCE [LARGE SCALE GENOMIC DNA]</scope>
    <source>
        <strain evidence="7 8">BYS139W</strain>
    </source>
</reference>
<dbReference type="EMBL" id="JBBUTF010000009">
    <property type="protein sequence ID" value="MEK8026719.1"/>
    <property type="molecule type" value="Genomic_DNA"/>
</dbReference>
<dbReference type="Gene3D" id="1.20.5.1930">
    <property type="match status" value="1"/>
</dbReference>
<gene>
    <name evidence="7" type="ORF">AACH11_12175</name>
</gene>
<dbReference type="SMART" id="SM00387">
    <property type="entry name" value="HATPase_c"/>
    <property type="match status" value="1"/>
</dbReference>
<name>A0ABU9BAD1_9BURK</name>